<name>A0A3D5Q9B1_FLESI</name>
<dbReference type="GO" id="GO:0005840">
    <property type="term" value="C:ribosome"/>
    <property type="evidence" value="ECO:0007669"/>
    <property type="project" value="UniProtKB-KW"/>
</dbReference>
<reference evidence="6 7" key="1">
    <citation type="journal article" date="2018" name="Nat. Biotechnol.">
        <title>A standardized bacterial taxonomy based on genome phylogeny substantially revises the tree of life.</title>
        <authorList>
            <person name="Parks D.H."/>
            <person name="Chuvochina M."/>
            <person name="Waite D.W."/>
            <person name="Rinke C."/>
            <person name="Skarshewski A."/>
            <person name="Chaumeil P.A."/>
            <person name="Hugenholtz P."/>
        </authorList>
    </citation>
    <scope>NUCLEOTIDE SEQUENCE [LARGE SCALE GENOMIC DNA]</scope>
    <source>
        <strain evidence="6">UBA8672</strain>
    </source>
</reference>
<dbReference type="EMBL" id="DPPF01000030">
    <property type="protein sequence ID" value="HCW92313.1"/>
    <property type="molecule type" value="Genomic_DNA"/>
</dbReference>
<comment type="similarity">
    <text evidence="1">Belongs to the bacterial ribosomal protein bL20 family.</text>
</comment>
<evidence type="ECO:0000256" key="1">
    <source>
        <dbReference type="ARBA" id="ARBA00007698"/>
    </source>
</evidence>
<accession>A0A3D5Q9B1</accession>
<evidence type="ECO:0000313" key="6">
    <source>
        <dbReference type="EMBL" id="HCW92313.1"/>
    </source>
</evidence>
<dbReference type="AlphaFoldDB" id="A0A3D5Q9B1"/>
<organism evidence="6 7">
    <name type="scientific">Flexistipes sinusarabici</name>
    <dbReference type="NCBI Taxonomy" id="2352"/>
    <lineage>
        <taxon>Bacteria</taxon>
        <taxon>Pseudomonadati</taxon>
        <taxon>Deferribacterota</taxon>
        <taxon>Deferribacteres</taxon>
        <taxon>Deferribacterales</taxon>
        <taxon>Flexistipitaceae</taxon>
        <taxon>Flexistipes</taxon>
    </lineage>
</organism>
<dbReference type="GO" id="GO:0019843">
    <property type="term" value="F:rRNA binding"/>
    <property type="evidence" value="ECO:0007669"/>
    <property type="project" value="InterPro"/>
</dbReference>
<evidence type="ECO:0000256" key="5">
    <source>
        <dbReference type="ARBA" id="ARBA00035482"/>
    </source>
</evidence>
<evidence type="ECO:0000256" key="4">
    <source>
        <dbReference type="ARBA" id="ARBA00035172"/>
    </source>
</evidence>
<keyword evidence="3" id="KW-0687">Ribonucleoprotein</keyword>
<proteinExistence type="inferred from homology"/>
<dbReference type="Gene3D" id="6.10.160.10">
    <property type="match status" value="1"/>
</dbReference>
<sequence>KWLKLAKGFRGVNHSVYKKAREVGERSLAHAYRGRKQKKRDFR</sequence>
<dbReference type="GO" id="GO:1990904">
    <property type="term" value="C:ribonucleoprotein complex"/>
    <property type="evidence" value="ECO:0007669"/>
    <property type="project" value="UniProtKB-KW"/>
</dbReference>
<dbReference type="SUPFAM" id="SSF74731">
    <property type="entry name" value="Ribosomal protein L20"/>
    <property type="match status" value="1"/>
</dbReference>
<feature type="non-terminal residue" evidence="6">
    <location>
        <position position="43"/>
    </location>
</feature>
<protein>
    <recommendedName>
        <fullName evidence="4">Large ribosomal subunit protein bL20</fullName>
    </recommendedName>
    <alternativeName>
        <fullName evidence="5">50S ribosomal protein L20</fullName>
    </alternativeName>
</protein>
<dbReference type="GO" id="GO:0003735">
    <property type="term" value="F:structural constituent of ribosome"/>
    <property type="evidence" value="ECO:0007669"/>
    <property type="project" value="InterPro"/>
</dbReference>
<gene>
    <name evidence="6" type="ORF">DHM44_01390</name>
</gene>
<evidence type="ECO:0000256" key="2">
    <source>
        <dbReference type="ARBA" id="ARBA00022980"/>
    </source>
</evidence>
<dbReference type="Proteomes" id="UP000262325">
    <property type="component" value="Unassembled WGS sequence"/>
</dbReference>
<evidence type="ECO:0000256" key="3">
    <source>
        <dbReference type="ARBA" id="ARBA00023274"/>
    </source>
</evidence>
<feature type="non-terminal residue" evidence="6">
    <location>
        <position position="1"/>
    </location>
</feature>
<comment type="caution">
    <text evidence="6">The sequence shown here is derived from an EMBL/GenBank/DDBJ whole genome shotgun (WGS) entry which is preliminary data.</text>
</comment>
<dbReference type="GO" id="GO:0006412">
    <property type="term" value="P:translation"/>
    <property type="evidence" value="ECO:0007669"/>
    <property type="project" value="InterPro"/>
</dbReference>
<dbReference type="InterPro" id="IPR005813">
    <property type="entry name" value="Ribosomal_bL20"/>
</dbReference>
<evidence type="ECO:0000313" key="7">
    <source>
        <dbReference type="Proteomes" id="UP000262325"/>
    </source>
</evidence>
<dbReference type="InterPro" id="IPR035566">
    <property type="entry name" value="Ribosomal_protein_bL20_C"/>
</dbReference>
<dbReference type="Pfam" id="PF00453">
    <property type="entry name" value="Ribosomal_L20"/>
    <property type="match status" value="1"/>
</dbReference>
<keyword evidence="2 6" id="KW-0689">Ribosomal protein</keyword>